<accession>A0A5C5A5W4</accession>
<reference evidence="1 2" key="1">
    <citation type="submission" date="2019-06" db="EMBL/GenBank/DDBJ databases">
        <title>Biocontrol Bacillus strains from Vietnam.</title>
        <authorList>
            <person name="Borriss R."/>
            <person name="Lasch P."/>
            <person name="Thanh Tam L.T."/>
            <person name="Luong P.T."/>
            <person name="Phuong Thao L.T."/>
            <person name="Kim Chung L.T."/>
        </authorList>
    </citation>
    <scope>NUCLEOTIDE SEQUENCE [LARGE SCALE GENOMIC DNA]</scope>
    <source>
        <strain evidence="1 2">SN1</strain>
    </source>
</reference>
<protein>
    <submittedName>
        <fullName evidence="1">Uncharacterized protein</fullName>
    </submittedName>
</protein>
<organism evidence="1 2">
    <name type="scientific">Bacillus tropicus</name>
    <dbReference type="NCBI Taxonomy" id="2026188"/>
    <lineage>
        <taxon>Bacteria</taxon>
        <taxon>Bacillati</taxon>
        <taxon>Bacillota</taxon>
        <taxon>Bacilli</taxon>
        <taxon>Bacillales</taxon>
        <taxon>Bacillaceae</taxon>
        <taxon>Bacillus</taxon>
        <taxon>Bacillus cereus group</taxon>
    </lineage>
</organism>
<sequence length="72" mass="8725">MFQFCEQHKNFYKESFLKGNLENSCIKPYSIATLFYYFLLFTKQYTTLYATYNPIKKRSCRFQLLFLCTSSI</sequence>
<dbReference type="EMBL" id="VEPV01000005">
    <property type="protein sequence ID" value="TNP13935.1"/>
    <property type="molecule type" value="Genomic_DNA"/>
</dbReference>
<name>A0A5C5A5W4_9BACI</name>
<dbReference type="Proteomes" id="UP000312495">
    <property type="component" value="Unassembled WGS sequence"/>
</dbReference>
<comment type="caution">
    <text evidence="1">The sequence shown here is derived from an EMBL/GenBank/DDBJ whole genome shotgun (WGS) entry which is preliminary data.</text>
</comment>
<evidence type="ECO:0000313" key="2">
    <source>
        <dbReference type="Proteomes" id="UP000312495"/>
    </source>
</evidence>
<evidence type="ECO:0000313" key="1">
    <source>
        <dbReference type="EMBL" id="TNP13935.1"/>
    </source>
</evidence>
<proteinExistence type="predicted"/>
<gene>
    <name evidence="1" type="ORF">FHY71_16765</name>
</gene>
<dbReference type="AlphaFoldDB" id="A0A5C5A5W4"/>